<dbReference type="AlphaFoldDB" id="A0A5C1QQL3"/>
<name>A0A5C1QQL3_9SPIO</name>
<feature type="domain" description="Peptidase C39-like" evidence="2">
    <location>
        <begin position="44"/>
        <end position="176"/>
    </location>
</feature>
<dbReference type="PANTHER" id="PTHR40524">
    <property type="entry name" value="PEPTIDASE_C39_2 DOMAIN-CONTAINING PROTEIN"/>
    <property type="match status" value="1"/>
</dbReference>
<organism evidence="3 4">
    <name type="scientific">Oceanispirochaeta crateris</name>
    <dbReference type="NCBI Taxonomy" id="2518645"/>
    <lineage>
        <taxon>Bacteria</taxon>
        <taxon>Pseudomonadati</taxon>
        <taxon>Spirochaetota</taxon>
        <taxon>Spirochaetia</taxon>
        <taxon>Spirochaetales</taxon>
        <taxon>Spirochaetaceae</taxon>
        <taxon>Oceanispirochaeta</taxon>
    </lineage>
</organism>
<dbReference type="Pfam" id="PF13529">
    <property type="entry name" value="Peptidase_C39_2"/>
    <property type="match status" value="1"/>
</dbReference>
<feature type="chain" id="PRO_5023045752" description="Peptidase C39-like domain-containing protein" evidence="1">
    <location>
        <begin position="23"/>
        <end position="211"/>
    </location>
</feature>
<keyword evidence="1" id="KW-0732">Signal</keyword>
<dbReference type="Gene3D" id="3.90.70.10">
    <property type="entry name" value="Cysteine proteinases"/>
    <property type="match status" value="1"/>
</dbReference>
<evidence type="ECO:0000313" key="3">
    <source>
        <dbReference type="EMBL" id="QEN08904.1"/>
    </source>
</evidence>
<dbReference type="InterPro" id="IPR039564">
    <property type="entry name" value="Peptidase_C39-like"/>
</dbReference>
<dbReference type="EMBL" id="CP036150">
    <property type="protein sequence ID" value="QEN08904.1"/>
    <property type="molecule type" value="Genomic_DNA"/>
</dbReference>
<dbReference type="Proteomes" id="UP000324209">
    <property type="component" value="Chromosome"/>
</dbReference>
<dbReference type="OrthoDB" id="3186156at2"/>
<gene>
    <name evidence="3" type="ORF">EXM22_13220</name>
</gene>
<sequence length="211" mass="24211">MSRRYRYFFYFLLLALASRLFGSGQEEKNLDMSWMGQTERWAEKSLGDSPSLTIGTHGCALTSAAMVLQYYGIKTNPSKLNNWLLKNNGYEKGWDDEDGDYLGRVRMNWEVPVLGFDEIQEFKRYDFRSESADLPLIRSYIDKGFPVIAEVLRPGNIPHFIVLTGYKGEEFLIKDPLNRKTKTLGEGYNISDEYGSGAGRNIYGIRVFIPQ</sequence>
<evidence type="ECO:0000313" key="4">
    <source>
        <dbReference type="Proteomes" id="UP000324209"/>
    </source>
</evidence>
<evidence type="ECO:0000259" key="2">
    <source>
        <dbReference type="Pfam" id="PF13529"/>
    </source>
</evidence>
<dbReference type="KEGG" id="ock:EXM22_13220"/>
<accession>A0A5C1QQL3</accession>
<evidence type="ECO:0000256" key="1">
    <source>
        <dbReference type="SAM" id="SignalP"/>
    </source>
</evidence>
<protein>
    <recommendedName>
        <fullName evidence="2">Peptidase C39-like domain-containing protein</fullName>
    </recommendedName>
</protein>
<dbReference type="PANTHER" id="PTHR40524:SF1">
    <property type="entry name" value="PEPTIDASE C39-LIKE DOMAIN-CONTAINING PROTEIN"/>
    <property type="match status" value="1"/>
</dbReference>
<reference evidence="3 4" key="1">
    <citation type="submission" date="2019-02" db="EMBL/GenBank/DDBJ databases">
        <title>Complete Genome Sequence and Methylome Analysis of free living Spirochaetas.</title>
        <authorList>
            <person name="Fomenkov A."/>
            <person name="Dubinina G."/>
            <person name="Leshcheva N."/>
            <person name="Mikheeva N."/>
            <person name="Grabovich M."/>
            <person name="Vincze T."/>
            <person name="Roberts R.J."/>
        </authorList>
    </citation>
    <scope>NUCLEOTIDE SEQUENCE [LARGE SCALE GENOMIC DNA]</scope>
    <source>
        <strain evidence="3 4">K2</strain>
    </source>
</reference>
<keyword evidence="4" id="KW-1185">Reference proteome</keyword>
<feature type="signal peptide" evidence="1">
    <location>
        <begin position="1"/>
        <end position="22"/>
    </location>
</feature>
<proteinExistence type="predicted"/>
<dbReference type="RefSeq" id="WP_149486983.1">
    <property type="nucleotide sequence ID" value="NZ_CP036150.1"/>
</dbReference>